<dbReference type="EMBL" id="KZ679147">
    <property type="protein sequence ID" value="PTB71592.1"/>
    <property type="molecule type" value="Genomic_DNA"/>
</dbReference>
<organism evidence="3 4">
    <name type="scientific">Trichoderma longibrachiatum ATCC 18648</name>
    <dbReference type="NCBI Taxonomy" id="983965"/>
    <lineage>
        <taxon>Eukaryota</taxon>
        <taxon>Fungi</taxon>
        <taxon>Dikarya</taxon>
        <taxon>Ascomycota</taxon>
        <taxon>Pezizomycotina</taxon>
        <taxon>Sordariomycetes</taxon>
        <taxon>Hypocreomycetidae</taxon>
        <taxon>Hypocreales</taxon>
        <taxon>Hypocreaceae</taxon>
        <taxon>Trichoderma</taxon>
    </lineage>
</organism>
<dbReference type="GO" id="GO:0008195">
    <property type="term" value="F:phosphatidate phosphatase activity"/>
    <property type="evidence" value="ECO:0007669"/>
    <property type="project" value="InterPro"/>
</dbReference>
<evidence type="ECO:0000313" key="4">
    <source>
        <dbReference type="Proteomes" id="UP000240760"/>
    </source>
</evidence>
<dbReference type="STRING" id="983965.A0A2T4BQK5"/>
<feature type="compositionally biased region" description="Low complexity" evidence="1">
    <location>
        <begin position="81"/>
        <end position="105"/>
    </location>
</feature>
<proteinExistence type="predicted"/>
<reference evidence="3 4" key="1">
    <citation type="submission" date="2016-07" db="EMBL/GenBank/DDBJ databases">
        <title>Multiple horizontal gene transfer events from other fungi enriched the ability of initially mycotrophic Trichoderma (Ascomycota) to feed on dead plant biomass.</title>
        <authorList>
            <consortium name="DOE Joint Genome Institute"/>
            <person name="Aerts A."/>
            <person name="Atanasova L."/>
            <person name="Chenthamara K."/>
            <person name="Zhang J."/>
            <person name="Grujic M."/>
            <person name="Henrissat B."/>
            <person name="Kuo A."/>
            <person name="Salamov A."/>
            <person name="Lipzen A."/>
            <person name="Labutti K."/>
            <person name="Barry K."/>
            <person name="Miao Y."/>
            <person name="Rahimi M.J."/>
            <person name="Shen Q."/>
            <person name="Grigoriev I.V."/>
            <person name="Kubicek C.P."/>
            <person name="Druzhinina I.S."/>
        </authorList>
    </citation>
    <scope>NUCLEOTIDE SEQUENCE [LARGE SCALE GENOMIC DNA]</scope>
    <source>
        <strain evidence="3 4">ATCC 18648</strain>
    </source>
</reference>
<dbReference type="PANTHER" id="PTHR28208:SF1">
    <property type="entry name" value="FILAMENT ORGANIZATION PROTEIN APP1-LIKE, PUTATIVE (AFU_ORTHOLOGUE AFUA_1G06650)-RELATED"/>
    <property type="match status" value="1"/>
</dbReference>
<name>A0A2T4BQK5_TRILO</name>
<dbReference type="AlphaFoldDB" id="A0A2T4BQK5"/>
<evidence type="ECO:0000259" key="2">
    <source>
        <dbReference type="Pfam" id="PF09949"/>
    </source>
</evidence>
<dbReference type="InterPro" id="IPR019236">
    <property type="entry name" value="APP1_cat"/>
</dbReference>
<dbReference type="InterPro" id="IPR052935">
    <property type="entry name" value="Mg2+_PAP"/>
</dbReference>
<dbReference type="Pfam" id="PF09949">
    <property type="entry name" value="APP1_cat"/>
    <property type="match status" value="1"/>
</dbReference>
<dbReference type="Proteomes" id="UP000240760">
    <property type="component" value="Unassembled WGS sequence"/>
</dbReference>
<dbReference type="PANTHER" id="PTHR28208">
    <property type="entry name" value="PHOSPHATIDATE PHOSPHATASE APP1"/>
    <property type="match status" value="1"/>
</dbReference>
<sequence length="447" mass="49837">MDNPVLDFIPSEVAKEMQLRTRKLAKFDEIEHKLPDPRASVPYRFSVSNVLNELSIRVPFSKAIAKGDVVWLFDNTAYQQQPQQQQSTSSSSPAEATSSTTPAAQGDDKNNNDNNTPWQAEFIMAVFEGEPKCKVADIVAGVAGLVGLADDAEERKTIEQRLLPFLWDIRAGRATTVSQHGGAELKLGPSGLNGISTNVLELTHDGETNAGGEASHTKRATLDVEGVEGVLSMETHFAGPEGWGIISDIDDTIKITTTSDPIGILKETFINQPRPVPGMPELYAGIKSLLPRDTPWFYLSASPYNLYPFLRGFRDEYFPRGTFILRDSSWKTITGLLSSLTMGTEEYKVDRMKKVHGWLPRRKLIVFGDSTQSDPEAYGEIYRMFPGWIRMIFIRKDTNSAAIGLAEKNEPQRFEKAFTGIPRDAWHVFENPDECLDLVKNVIQKHS</sequence>
<keyword evidence="4" id="KW-1185">Reference proteome</keyword>
<dbReference type="GO" id="GO:0030479">
    <property type="term" value="C:actin cortical patch"/>
    <property type="evidence" value="ECO:0007669"/>
    <property type="project" value="TreeGrafter"/>
</dbReference>
<evidence type="ECO:0000256" key="1">
    <source>
        <dbReference type="SAM" id="MobiDB-lite"/>
    </source>
</evidence>
<evidence type="ECO:0000313" key="3">
    <source>
        <dbReference type="EMBL" id="PTB71592.1"/>
    </source>
</evidence>
<feature type="region of interest" description="Disordered" evidence="1">
    <location>
        <begin position="81"/>
        <end position="116"/>
    </location>
</feature>
<accession>A0A2T4BQK5</accession>
<gene>
    <name evidence="3" type="ORF">M440DRAFT_1395524</name>
</gene>
<feature type="domain" description="Phosphatidate phosphatase APP1 catalytic" evidence="2">
    <location>
        <begin position="243"/>
        <end position="396"/>
    </location>
</feature>
<dbReference type="OrthoDB" id="414243at2759"/>
<protein>
    <recommendedName>
        <fullName evidence="2">Phosphatidate phosphatase APP1 catalytic domain-containing protein</fullName>
    </recommendedName>
</protein>